<gene>
    <name evidence="1" type="ORF">R5A26_04365</name>
</gene>
<proteinExistence type="predicted"/>
<dbReference type="EMBL" id="JAWMAJ010000009">
    <property type="protein sequence ID" value="MDV7215180.1"/>
    <property type="molecule type" value="Genomic_DNA"/>
</dbReference>
<comment type="caution">
    <text evidence="1">The sequence shown here is derived from an EMBL/GenBank/DDBJ whole genome shotgun (WGS) entry which is preliminary data.</text>
</comment>
<dbReference type="RefSeq" id="WP_317770124.1">
    <property type="nucleotide sequence ID" value="NZ_JAWMAJ010000009.1"/>
</dbReference>
<accession>A0ABU4F7A6</accession>
<evidence type="ECO:0000313" key="2">
    <source>
        <dbReference type="Proteomes" id="UP001187346"/>
    </source>
</evidence>
<dbReference type="Proteomes" id="UP001187346">
    <property type="component" value="Unassembled WGS sequence"/>
</dbReference>
<protein>
    <recommendedName>
        <fullName evidence="3">ATP/GTP-binding protein</fullName>
    </recommendedName>
</protein>
<evidence type="ECO:0008006" key="3">
    <source>
        <dbReference type="Google" id="ProtNLM"/>
    </source>
</evidence>
<reference evidence="1 2" key="1">
    <citation type="submission" date="2023-10" db="EMBL/GenBank/DDBJ databases">
        <title>Characterization of rhizosphere-enriched actinobacteria from wheat plants lab-grown on chernevaya soil.</title>
        <authorList>
            <person name="Tikhonova E.N."/>
            <person name="Konopkin A."/>
            <person name="Kravchenko I.K."/>
        </authorList>
    </citation>
    <scope>NUCLEOTIDE SEQUENCE [LARGE SCALE GENOMIC DNA]</scope>
    <source>
        <strain evidence="1 2">RR29</strain>
    </source>
</reference>
<sequence>MAGGGRGLPESTLGERFRRFQARYEPTITRLLLLSVFVVALIAQFVKPVGDALQGKVFLGSALLSVVAYVLYSKVNDLDASLRVPSHAQVKSRELGTFVTEAFRDRTVEISFLGYTGETLYNELYHRLEGLLEDPGPTREVVVRFLVPDFRVPMIVPSRVGTDGVPVDDVDFRKRVEIQCREYDQRLSGIARRLTSLGRVTAACEYRFYPGIPRDKICIFNRELVLHGLYDVSARTVGFSPEPDYYDPQGYRTDLNIWSREDTDDAKAAVATWNKHFDALWELAERPPWHRGTLD</sequence>
<evidence type="ECO:0000313" key="1">
    <source>
        <dbReference type="EMBL" id="MDV7215180.1"/>
    </source>
</evidence>
<keyword evidence="2" id="KW-1185">Reference proteome</keyword>
<name>A0ABU4F7A6_9ACTN</name>
<organism evidence="1 2">
    <name type="scientific">Streptomyces prunicolor</name>
    <dbReference type="NCBI Taxonomy" id="67348"/>
    <lineage>
        <taxon>Bacteria</taxon>
        <taxon>Bacillati</taxon>
        <taxon>Actinomycetota</taxon>
        <taxon>Actinomycetes</taxon>
        <taxon>Kitasatosporales</taxon>
        <taxon>Streptomycetaceae</taxon>
        <taxon>Streptomyces</taxon>
    </lineage>
</organism>